<proteinExistence type="predicted"/>
<accession>A0A0P0VJE5</accession>
<dbReference type="EMBL" id="AP014958">
    <property type="protein sequence ID" value="BAS78835.1"/>
    <property type="molecule type" value="Genomic_DNA"/>
</dbReference>
<keyword evidence="2" id="KW-1185">Reference proteome</keyword>
<reference evidence="1 2" key="3">
    <citation type="journal article" date="2013" name="Rice">
        <title>Improvement of the Oryza sativa Nipponbare reference genome using next generation sequence and optical map data.</title>
        <authorList>
            <person name="Kawahara Y."/>
            <person name="de la Bastide M."/>
            <person name="Hamilton J.P."/>
            <person name="Kanamori H."/>
            <person name="McCombie W.R."/>
            <person name="Ouyang S."/>
            <person name="Schwartz D.C."/>
            <person name="Tanaka T."/>
            <person name="Wu J."/>
            <person name="Zhou S."/>
            <person name="Childs K.L."/>
            <person name="Davidson R.M."/>
            <person name="Lin H."/>
            <person name="Quesada-Ocampo L."/>
            <person name="Vaillancourt B."/>
            <person name="Sakai H."/>
            <person name="Lee S.S."/>
            <person name="Kim J."/>
            <person name="Numa H."/>
            <person name="Itoh T."/>
            <person name="Buell C.R."/>
            <person name="Matsumoto T."/>
        </authorList>
    </citation>
    <scope>NUCLEOTIDE SEQUENCE [LARGE SCALE GENOMIC DNA]</scope>
    <source>
        <strain evidence="2">cv. Nipponbare</strain>
    </source>
</reference>
<name>A0A0P0VJE5_ORYSJ</name>
<dbReference type="InParanoid" id="A0A0P0VJE5"/>
<organism evidence="1 2">
    <name type="scientific">Oryza sativa subsp. japonica</name>
    <name type="common">Rice</name>
    <dbReference type="NCBI Taxonomy" id="39947"/>
    <lineage>
        <taxon>Eukaryota</taxon>
        <taxon>Viridiplantae</taxon>
        <taxon>Streptophyta</taxon>
        <taxon>Embryophyta</taxon>
        <taxon>Tracheophyta</taxon>
        <taxon>Spermatophyta</taxon>
        <taxon>Magnoliopsida</taxon>
        <taxon>Liliopsida</taxon>
        <taxon>Poales</taxon>
        <taxon>Poaceae</taxon>
        <taxon>BOP clade</taxon>
        <taxon>Oryzoideae</taxon>
        <taxon>Oryzeae</taxon>
        <taxon>Oryzinae</taxon>
        <taxon>Oryza</taxon>
        <taxon>Oryza sativa</taxon>
    </lineage>
</organism>
<gene>
    <name evidence="1" type="ordered locus">Os02g0507000</name>
    <name evidence="1" type="ORF">OSNPB_020507000</name>
</gene>
<reference evidence="2" key="1">
    <citation type="journal article" date="2005" name="Nature">
        <title>The map-based sequence of the rice genome.</title>
        <authorList>
            <consortium name="International rice genome sequencing project (IRGSP)"/>
            <person name="Matsumoto T."/>
            <person name="Wu J."/>
            <person name="Kanamori H."/>
            <person name="Katayose Y."/>
            <person name="Fujisawa M."/>
            <person name="Namiki N."/>
            <person name="Mizuno H."/>
            <person name="Yamamoto K."/>
            <person name="Antonio B.A."/>
            <person name="Baba T."/>
            <person name="Sakata K."/>
            <person name="Nagamura Y."/>
            <person name="Aoki H."/>
            <person name="Arikawa K."/>
            <person name="Arita K."/>
            <person name="Bito T."/>
            <person name="Chiden Y."/>
            <person name="Fujitsuka N."/>
            <person name="Fukunaka R."/>
            <person name="Hamada M."/>
            <person name="Harada C."/>
            <person name="Hayashi A."/>
            <person name="Hijishita S."/>
            <person name="Honda M."/>
            <person name="Hosokawa S."/>
            <person name="Ichikawa Y."/>
            <person name="Idonuma A."/>
            <person name="Iijima M."/>
            <person name="Ikeda M."/>
            <person name="Ikeno M."/>
            <person name="Ito K."/>
            <person name="Ito S."/>
            <person name="Ito T."/>
            <person name="Ito Y."/>
            <person name="Ito Y."/>
            <person name="Iwabuchi A."/>
            <person name="Kamiya K."/>
            <person name="Karasawa W."/>
            <person name="Kurita K."/>
            <person name="Katagiri S."/>
            <person name="Kikuta A."/>
            <person name="Kobayashi H."/>
            <person name="Kobayashi N."/>
            <person name="Machita K."/>
            <person name="Maehara T."/>
            <person name="Masukawa M."/>
            <person name="Mizubayashi T."/>
            <person name="Mukai Y."/>
            <person name="Nagasaki H."/>
            <person name="Nagata Y."/>
            <person name="Naito S."/>
            <person name="Nakashima M."/>
            <person name="Nakama Y."/>
            <person name="Nakamichi Y."/>
            <person name="Nakamura M."/>
            <person name="Meguro A."/>
            <person name="Negishi M."/>
            <person name="Ohta I."/>
            <person name="Ohta T."/>
            <person name="Okamoto M."/>
            <person name="Ono N."/>
            <person name="Saji S."/>
            <person name="Sakaguchi M."/>
            <person name="Sakai K."/>
            <person name="Shibata M."/>
            <person name="Shimokawa T."/>
            <person name="Song J."/>
            <person name="Takazaki Y."/>
            <person name="Terasawa K."/>
            <person name="Tsugane M."/>
            <person name="Tsuji K."/>
            <person name="Ueda S."/>
            <person name="Waki K."/>
            <person name="Yamagata H."/>
            <person name="Yamamoto M."/>
            <person name="Yamamoto S."/>
            <person name="Yamane H."/>
            <person name="Yoshiki S."/>
            <person name="Yoshihara R."/>
            <person name="Yukawa K."/>
            <person name="Zhong H."/>
            <person name="Yano M."/>
            <person name="Yuan Q."/>
            <person name="Ouyang S."/>
            <person name="Liu J."/>
            <person name="Jones K.M."/>
            <person name="Gansberger K."/>
            <person name="Moffat K."/>
            <person name="Hill J."/>
            <person name="Bera J."/>
            <person name="Fadrosh D."/>
            <person name="Jin S."/>
            <person name="Johri S."/>
            <person name="Kim M."/>
            <person name="Overton L."/>
            <person name="Reardon M."/>
            <person name="Tsitrin T."/>
            <person name="Vuong H."/>
            <person name="Weaver B."/>
            <person name="Ciecko A."/>
            <person name="Tallon L."/>
            <person name="Jackson J."/>
            <person name="Pai G."/>
            <person name="Aken S.V."/>
            <person name="Utterback T."/>
            <person name="Reidmuller S."/>
            <person name="Feldblyum T."/>
            <person name="Hsiao J."/>
            <person name="Zismann V."/>
            <person name="Iobst S."/>
            <person name="de Vazeille A.R."/>
            <person name="Buell C.R."/>
            <person name="Ying K."/>
            <person name="Li Y."/>
            <person name="Lu T."/>
            <person name="Huang Y."/>
            <person name="Zhao Q."/>
            <person name="Feng Q."/>
            <person name="Zhang L."/>
            <person name="Zhu J."/>
            <person name="Weng Q."/>
            <person name="Mu J."/>
            <person name="Lu Y."/>
            <person name="Fan D."/>
            <person name="Liu Y."/>
            <person name="Guan J."/>
            <person name="Zhang Y."/>
            <person name="Yu S."/>
            <person name="Liu X."/>
            <person name="Zhang Y."/>
            <person name="Hong G."/>
            <person name="Han B."/>
            <person name="Choisne N."/>
            <person name="Demange N."/>
            <person name="Orjeda G."/>
            <person name="Samain S."/>
            <person name="Cattolico L."/>
            <person name="Pelletier E."/>
            <person name="Couloux A."/>
            <person name="Segurens B."/>
            <person name="Wincker P."/>
            <person name="D'Hont A."/>
            <person name="Scarpelli C."/>
            <person name="Weissenbach J."/>
            <person name="Salanoubat M."/>
            <person name="Quetier F."/>
            <person name="Yu Y."/>
            <person name="Kim H.R."/>
            <person name="Rambo T."/>
            <person name="Currie J."/>
            <person name="Collura K."/>
            <person name="Luo M."/>
            <person name="Yang T."/>
            <person name="Ammiraju J.S.S."/>
            <person name="Engler F."/>
            <person name="Soderlund C."/>
            <person name="Wing R.A."/>
            <person name="Palmer L.E."/>
            <person name="de la Bastide M."/>
            <person name="Spiegel L."/>
            <person name="Nascimento L."/>
            <person name="Zutavern T."/>
            <person name="O'Shaughnessy A."/>
            <person name="Dike S."/>
            <person name="Dedhia N."/>
            <person name="Preston R."/>
            <person name="Balija V."/>
            <person name="McCombie W.R."/>
            <person name="Chow T."/>
            <person name="Chen H."/>
            <person name="Chung M."/>
            <person name="Chen C."/>
            <person name="Shaw J."/>
            <person name="Wu H."/>
            <person name="Hsiao K."/>
            <person name="Chao Y."/>
            <person name="Chu M."/>
            <person name="Cheng C."/>
            <person name="Hour A."/>
            <person name="Lee P."/>
            <person name="Lin S."/>
            <person name="Lin Y."/>
            <person name="Liou J."/>
            <person name="Liu S."/>
            <person name="Hsing Y."/>
            <person name="Raghuvanshi S."/>
            <person name="Mohanty A."/>
            <person name="Bharti A.K."/>
            <person name="Gaur A."/>
            <person name="Gupta V."/>
            <person name="Kumar D."/>
            <person name="Ravi V."/>
            <person name="Vij S."/>
            <person name="Kapur A."/>
            <person name="Khurana P."/>
            <person name="Khurana P."/>
            <person name="Khurana J.P."/>
            <person name="Tyagi A.K."/>
            <person name="Gaikwad K."/>
            <person name="Singh A."/>
            <person name="Dalal V."/>
            <person name="Srivastava S."/>
            <person name="Dixit A."/>
            <person name="Pal A.K."/>
            <person name="Ghazi I.A."/>
            <person name="Yadav M."/>
            <person name="Pandit A."/>
            <person name="Bhargava A."/>
            <person name="Sureshbabu K."/>
            <person name="Batra K."/>
            <person name="Sharma T.R."/>
            <person name="Mohapatra T."/>
            <person name="Singh N.K."/>
            <person name="Messing J."/>
            <person name="Nelson A.B."/>
            <person name="Fuks G."/>
            <person name="Kavchok S."/>
            <person name="Keizer G."/>
            <person name="Linton E."/>
            <person name="Llaca V."/>
            <person name="Song R."/>
            <person name="Tanyolac B."/>
            <person name="Young S."/>
            <person name="Ho-Il K."/>
            <person name="Hahn J.H."/>
            <person name="Sangsakoo G."/>
            <person name="Vanavichit A."/>
            <person name="de Mattos Luiz.A.T."/>
            <person name="Zimmer P.D."/>
            <person name="Malone G."/>
            <person name="Dellagostin O."/>
            <person name="de Oliveira A.C."/>
            <person name="Bevan M."/>
            <person name="Bancroft I."/>
            <person name="Minx P."/>
            <person name="Cordum H."/>
            <person name="Wilson R."/>
            <person name="Cheng Z."/>
            <person name="Jin W."/>
            <person name="Jiang J."/>
            <person name="Leong S.A."/>
            <person name="Iwama H."/>
            <person name="Gojobori T."/>
            <person name="Itoh T."/>
            <person name="Niimura Y."/>
            <person name="Fujii Y."/>
            <person name="Habara T."/>
            <person name="Sakai H."/>
            <person name="Sato Y."/>
            <person name="Wilson G."/>
            <person name="Kumar K."/>
            <person name="McCouch S."/>
            <person name="Juretic N."/>
            <person name="Hoen D."/>
            <person name="Wright S."/>
            <person name="Bruskiewich R."/>
            <person name="Bureau T."/>
            <person name="Miyao A."/>
            <person name="Hirochika H."/>
            <person name="Nishikawa T."/>
            <person name="Kadowaki K."/>
            <person name="Sugiura M."/>
            <person name="Burr B."/>
            <person name="Sasaki T."/>
        </authorList>
    </citation>
    <scope>NUCLEOTIDE SEQUENCE [LARGE SCALE GENOMIC DNA]</scope>
    <source>
        <strain evidence="2">cv. Nipponbare</strain>
    </source>
</reference>
<dbReference type="PaxDb" id="39947-A0A0P0VJE5"/>
<dbReference type="AlphaFoldDB" id="A0A0P0VJE5"/>
<reference evidence="1 2" key="2">
    <citation type="journal article" date="2013" name="Plant Cell Physiol.">
        <title>Rice Annotation Project Database (RAP-DB): an integrative and interactive database for rice genomics.</title>
        <authorList>
            <person name="Sakai H."/>
            <person name="Lee S.S."/>
            <person name="Tanaka T."/>
            <person name="Numa H."/>
            <person name="Kim J."/>
            <person name="Kawahara Y."/>
            <person name="Wakimoto H."/>
            <person name="Yang C.C."/>
            <person name="Iwamoto M."/>
            <person name="Abe T."/>
            <person name="Yamada Y."/>
            <person name="Muto A."/>
            <person name="Inokuchi H."/>
            <person name="Ikemura T."/>
            <person name="Matsumoto T."/>
            <person name="Sasaki T."/>
            <person name="Itoh T."/>
        </authorList>
    </citation>
    <scope>NUCLEOTIDE SEQUENCE [LARGE SCALE GENOMIC DNA]</scope>
    <source>
        <strain evidence="2">cv. Nipponbare</strain>
    </source>
</reference>
<dbReference type="Proteomes" id="UP000059680">
    <property type="component" value="Chromosome 2"/>
</dbReference>
<protein>
    <submittedName>
        <fullName evidence="1">Os02g0507000 protein</fullName>
    </submittedName>
</protein>
<evidence type="ECO:0000313" key="2">
    <source>
        <dbReference type="Proteomes" id="UP000059680"/>
    </source>
</evidence>
<evidence type="ECO:0000313" key="1">
    <source>
        <dbReference type="EMBL" id="BAS78835.1"/>
    </source>
</evidence>
<sequence length="104" mass="10653">MPLPLAPASPHPPGRDHADVAAEGFGSLAALVAAGGGGSDAALALKLCKAADVMHKAVGAPSKVCKMMDLTPEGTCGMASVVRCQHWRCVVRWCDSVGISCVRR</sequence>